<evidence type="ECO:0000313" key="1">
    <source>
        <dbReference type="EMBL" id="CUX04093.1"/>
    </source>
</evidence>
<protein>
    <submittedName>
        <fullName evidence="1">Uncharacterized protein</fullName>
    </submittedName>
</protein>
<name>A0A9W5F8R0_9HYPH</name>
<dbReference type="Proteomes" id="UP000191933">
    <property type="component" value="Unassembled WGS sequence"/>
</dbReference>
<accession>A0A9W5F8R0</accession>
<organism evidence="1 2">
    <name type="scientific">Agrobacterium genomosp. 2 str. CFBP 5494</name>
    <dbReference type="NCBI Taxonomy" id="1183436"/>
    <lineage>
        <taxon>Bacteria</taxon>
        <taxon>Pseudomonadati</taxon>
        <taxon>Pseudomonadota</taxon>
        <taxon>Alphaproteobacteria</taxon>
        <taxon>Hyphomicrobiales</taxon>
        <taxon>Rhizobiaceae</taxon>
        <taxon>Rhizobium/Agrobacterium group</taxon>
        <taxon>Agrobacterium</taxon>
        <taxon>Agrobacterium tumefaciens complex</taxon>
    </lineage>
</organism>
<reference evidence="1 2" key="1">
    <citation type="submission" date="2016-01" db="EMBL/GenBank/DDBJ databases">
        <authorList>
            <person name="Regsiter A."/>
            <person name="william w."/>
        </authorList>
    </citation>
    <scope>NUCLEOTIDE SEQUENCE [LARGE SCALE GENOMIC DNA]</scope>
    <source>
        <strain evidence="1 2">CFBP 5494</strain>
    </source>
</reference>
<gene>
    <name evidence="1" type="ORF">AGR2A_pc0145</name>
</gene>
<sequence length="92" mass="9832">MRAIGRRDCLFIHSIAPGLLSKNAGQPALDGAGEGVLFLLVRNTFAENTDLPASLCFSDDGIGGDLTSGVYFQICQRGSMPSRSIIRRCDTV</sequence>
<keyword evidence="2" id="KW-1185">Reference proteome</keyword>
<comment type="caution">
    <text evidence="1">The sequence shown here is derived from an EMBL/GenBank/DDBJ whole genome shotgun (WGS) entry which is preliminary data.</text>
</comment>
<dbReference type="AlphaFoldDB" id="A0A9W5F8R0"/>
<dbReference type="EMBL" id="FBVY01000049">
    <property type="protein sequence ID" value="CUX04093.1"/>
    <property type="molecule type" value="Genomic_DNA"/>
</dbReference>
<proteinExistence type="predicted"/>
<evidence type="ECO:0000313" key="2">
    <source>
        <dbReference type="Proteomes" id="UP000191933"/>
    </source>
</evidence>